<dbReference type="InterPro" id="IPR036291">
    <property type="entry name" value="NAD(P)-bd_dom_sf"/>
</dbReference>
<dbReference type="RefSeq" id="WP_138474216.1">
    <property type="nucleotide sequence ID" value="NZ_VBTH01000007.1"/>
</dbReference>
<reference evidence="3 4" key="1">
    <citation type="submission" date="2019-05" db="EMBL/GenBank/DDBJ databases">
        <title>The metagenome of a microbial culture collection derived from dairy environment covers the genomic content of the human microbiome.</title>
        <authorList>
            <person name="Roder T."/>
            <person name="Wuthrich D."/>
            <person name="Sattari Z."/>
            <person name="Von Ah U."/>
            <person name="Bar C."/>
            <person name="Ronchi F."/>
            <person name="Macpherson A.J."/>
            <person name="Ganal-Vonarburg S.C."/>
            <person name="Bruggmann R."/>
            <person name="Vergeres G."/>
        </authorList>
    </citation>
    <scope>NUCLEOTIDE SEQUENCE [LARGE SCALE GENOMIC DNA]</scope>
    <source>
        <strain evidence="3 4">FAM 18815</strain>
    </source>
</reference>
<feature type="domain" description="GFO/IDH/MocA-like oxidoreductase" evidence="2">
    <location>
        <begin position="139"/>
        <end position="247"/>
    </location>
</feature>
<dbReference type="SUPFAM" id="SSF51735">
    <property type="entry name" value="NAD(P)-binding Rossmann-fold domains"/>
    <property type="match status" value="1"/>
</dbReference>
<evidence type="ECO:0000313" key="3">
    <source>
        <dbReference type="EMBL" id="TLQ04396.1"/>
    </source>
</evidence>
<evidence type="ECO:0000259" key="1">
    <source>
        <dbReference type="Pfam" id="PF01408"/>
    </source>
</evidence>
<evidence type="ECO:0000259" key="2">
    <source>
        <dbReference type="Pfam" id="PF22725"/>
    </source>
</evidence>
<dbReference type="OrthoDB" id="9815825at2"/>
<dbReference type="PANTHER" id="PTHR43054:SF1">
    <property type="entry name" value="SCYLLO-INOSITOL 2-DEHYDROGENASE (NADP(+)) IOLU"/>
    <property type="match status" value="1"/>
</dbReference>
<sequence length="325" mass="36625">MKLAITGSGKIVHDFLTMAPNLKDTELSAIIGTQRSIDTLYQLQKQYDIGKVFTDYDEALRDDSFDTVYVAVPNSLHYTFSKKALEAGKNVISEKPFTVKYDEFLELKHIAQDKNLILIEAITNQYLQNYLDLKKQLSSIGNLKIIESNYSQYSSRYDAFKAGKILPVFNPKMGGGALMDINIYNIHLIVGLFGKPAHVQYLPNIERDIDTSGILVLDYGTSKAIAIGAKDSTAPIRTVFQGDQGSIVLNGPTNEMNSFDVYDNQKLLEKVSHNPYQHRMQQEFVEFERIIRENDLATAELQLEHSETVMWVVNEAVQSAGLKLD</sequence>
<dbReference type="InterPro" id="IPR000683">
    <property type="entry name" value="Gfo/Idh/MocA-like_OxRdtase_N"/>
</dbReference>
<organism evidence="3 4">
    <name type="scientific">Pediococcus stilesii</name>
    <dbReference type="NCBI Taxonomy" id="331679"/>
    <lineage>
        <taxon>Bacteria</taxon>
        <taxon>Bacillati</taxon>
        <taxon>Bacillota</taxon>
        <taxon>Bacilli</taxon>
        <taxon>Lactobacillales</taxon>
        <taxon>Lactobacillaceae</taxon>
        <taxon>Pediococcus</taxon>
    </lineage>
</organism>
<dbReference type="Gene3D" id="3.30.360.10">
    <property type="entry name" value="Dihydrodipicolinate Reductase, domain 2"/>
    <property type="match status" value="1"/>
</dbReference>
<dbReference type="PANTHER" id="PTHR43054">
    <property type="match status" value="1"/>
</dbReference>
<dbReference type="AlphaFoldDB" id="A0A5R9BUM4"/>
<dbReference type="GO" id="GO:0000166">
    <property type="term" value="F:nucleotide binding"/>
    <property type="evidence" value="ECO:0007669"/>
    <property type="project" value="InterPro"/>
</dbReference>
<protein>
    <submittedName>
        <fullName evidence="3">Gfo/Idh/MocA family oxidoreductase</fullName>
    </submittedName>
</protein>
<dbReference type="Pfam" id="PF22725">
    <property type="entry name" value="GFO_IDH_MocA_C3"/>
    <property type="match status" value="1"/>
</dbReference>
<dbReference type="Gene3D" id="3.40.50.720">
    <property type="entry name" value="NAD(P)-binding Rossmann-like Domain"/>
    <property type="match status" value="1"/>
</dbReference>
<comment type="caution">
    <text evidence="3">The sequence shown here is derived from an EMBL/GenBank/DDBJ whole genome shotgun (WGS) entry which is preliminary data.</text>
</comment>
<dbReference type="Pfam" id="PF01408">
    <property type="entry name" value="GFO_IDH_MocA"/>
    <property type="match status" value="1"/>
</dbReference>
<proteinExistence type="predicted"/>
<evidence type="ECO:0000313" key="4">
    <source>
        <dbReference type="Proteomes" id="UP000305541"/>
    </source>
</evidence>
<accession>A0A5R9BUM4</accession>
<dbReference type="EMBL" id="VBTH01000007">
    <property type="protein sequence ID" value="TLQ04396.1"/>
    <property type="molecule type" value="Genomic_DNA"/>
</dbReference>
<name>A0A5R9BUM4_9LACO</name>
<dbReference type="Proteomes" id="UP000305541">
    <property type="component" value="Unassembled WGS sequence"/>
</dbReference>
<dbReference type="InterPro" id="IPR055170">
    <property type="entry name" value="GFO_IDH_MocA-like_dom"/>
</dbReference>
<feature type="domain" description="Gfo/Idh/MocA-like oxidoreductase N-terminal" evidence="1">
    <location>
        <begin position="2"/>
        <end position="119"/>
    </location>
</feature>
<dbReference type="SUPFAM" id="SSF55347">
    <property type="entry name" value="Glyceraldehyde-3-phosphate dehydrogenase-like, C-terminal domain"/>
    <property type="match status" value="1"/>
</dbReference>
<gene>
    <name evidence="3" type="ORF">FEZ51_04860</name>
</gene>